<evidence type="ECO:0000256" key="9">
    <source>
        <dbReference type="PIRSR" id="PIRSR605093-1"/>
    </source>
</evidence>
<dbReference type="Proteomes" id="UP001059780">
    <property type="component" value="Segment"/>
</dbReference>
<comment type="catalytic activity">
    <reaction evidence="8">
        <text>RNA(n) + a ribonucleoside 5'-triphosphate = RNA(n+1) + diphosphate</text>
        <dbReference type="Rhea" id="RHEA:21248"/>
        <dbReference type="Rhea" id="RHEA-COMP:14527"/>
        <dbReference type="Rhea" id="RHEA-COMP:17342"/>
        <dbReference type="ChEBI" id="CHEBI:33019"/>
        <dbReference type="ChEBI" id="CHEBI:61557"/>
        <dbReference type="ChEBI" id="CHEBI:140395"/>
        <dbReference type="EC" id="2.7.7.48"/>
    </reaction>
</comment>
<evidence type="ECO:0000256" key="8">
    <source>
        <dbReference type="ARBA" id="ARBA00048744"/>
    </source>
</evidence>
<dbReference type="GO" id="GO:0000166">
    <property type="term" value="F:nucleotide binding"/>
    <property type="evidence" value="ECO:0007669"/>
    <property type="project" value="UniProtKB-KW"/>
</dbReference>
<dbReference type="GO" id="GO:0046872">
    <property type="term" value="F:metal ion binding"/>
    <property type="evidence" value="ECO:0007669"/>
    <property type="project" value="UniProtKB-KW"/>
</dbReference>
<evidence type="ECO:0000313" key="11">
    <source>
        <dbReference type="EMBL" id="UHR49861.1"/>
    </source>
</evidence>
<comment type="cofactor">
    <cofactor evidence="9">
        <name>Mg(2+)</name>
        <dbReference type="ChEBI" id="CHEBI:18420"/>
    </cofactor>
    <text evidence="9">Binds 2 Mg(2+) per subunit.</text>
</comment>
<keyword evidence="5" id="KW-0547">Nucleotide-binding</keyword>
<keyword evidence="4" id="KW-0548">Nucleotidyltransferase</keyword>
<proteinExistence type="predicted"/>
<keyword evidence="12" id="KW-1185">Reference proteome</keyword>
<evidence type="ECO:0000259" key="10">
    <source>
        <dbReference type="PROSITE" id="PS50522"/>
    </source>
</evidence>
<dbReference type="GO" id="GO:0003968">
    <property type="term" value="F:RNA-directed RNA polymerase activity"/>
    <property type="evidence" value="ECO:0007669"/>
    <property type="project" value="UniProtKB-KW"/>
</dbReference>
<organism evidence="11 12">
    <name type="scientific">Hangzhou levivirus 2</name>
    <dbReference type="NCBI Taxonomy" id="2905508"/>
    <lineage>
        <taxon>Viruses</taxon>
        <taxon>Riboviria</taxon>
        <taxon>Orthornavirae</taxon>
        <taxon>Lenarviricota</taxon>
        <taxon>Leviviricetes</taxon>
        <taxon>Norzivirales</taxon>
        <taxon>Duinviridae</taxon>
        <taxon>Cubpivirus</taxon>
        <taxon>Cubpivirus chilonishabitans</taxon>
    </lineage>
</organism>
<dbReference type="InterPro" id="IPR007096">
    <property type="entry name" value="RNA-dir_Rpol_cat_phage"/>
</dbReference>
<evidence type="ECO:0000256" key="2">
    <source>
        <dbReference type="ARBA" id="ARBA00022484"/>
    </source>
</evidence>
<dbReference type="EC" id="2.7.7.48" evidence="1"/>
<sequence>MKFTDQIQVFVNDTNKLINAFIEENRPSVVTLGPRYSTLSPSDAASQLRLYRMCKKWSLPSGSDASRAQDSVKAMFDYDANGLTEFSVSTIPNEYLRYQLNNARYSLQRGLRNFKLDYSEFDMPSGETSVSSNGHTSVWAKLKDPSQWCCSSSALPYFTRIVYNSPSLKYAFRLHVLRYGRMKRLPGENGFETFSRYFTKFVQITEVSRITTVPKDASVDRVILCEPMGNMIVERCIAKSIISFIKREFGVSLEDSQDVHKYLISMDSNATIDLSKASDSNWMCVIRFMLGDTPLFRLLDAVRIPTVRYKQTYHHLNMISPMGNGFTFEVMTLILLAVTRQFDSFSHVFGDDIVVHNEVAGDVIDILHHLGYKINTSKTFVDSPFRESCGGFYSDGYITSFDFWYADNIVEAIVNVNKLGILSSIDTRYADLYREIVDLAPVSLLGAWLYFVPFKSIEDKHTVIARHYGRDYINILPNRLASDHIVVHPRYLEKRRRSCVKGKVKPSHDRQADKTVKVKSTPYQVHVRGKKVNRFFPRSNLKGFLLCHFLYAGLVDPTIRRERIIFS</sequence>
<evidence type="ECO:0000256" key="1">
    <source>
        <dbReference type="ARBA" id="ARBA00012494"/>
    </source>
</evidence>
<feature type="binding site" evidence="9">
    <location>
        <position position="352"/>
    </location>
    <ligand>
        <name>Mg(2+)</name>
        <dbReference type="ChEBI" id="CHEBI:18420"/>
        <label>2</label>
    </ligand>
</feature>
<feature type="domain" description="RdRp catalytic" evidence="10">
    <location>
        <begin position="258"/>
        <end position="383"/>
    </location>
</feature>
<evidence type="ECO:0000256" key="3">
    <source>
        <dbReference type="ARBA" id="ARBA00022679"/>
    </source>
</evidence>
<keyword evidence="3" id="KW-0808">Transferase</keyword>
<evidence type="ECO:0000256" key="5">
    <source>
        <dbReference type="ARBA" id="ARBA00022741"/>
    </source>
</evidence>
<dbReference type="EMBL" id="MZ210001">
    <property type="protein sequence ID" value="UHR49861.1"/>
    <property type="molecule type" value="Genomic_RNA"/>
</dbReference>
<dbReference type="GO" id="GO:0039694">
    <property type="term" value="P:viral RNA genome replication"/>
    <property type="evidence" value="ECO:0007669"/>
    <property type="project" value="InterPro"/>
</dbReference>
<evidence type="ECO:0000256" key="7">
    <source>
        <dbReference type="ARBA" id="ARBA00030248"/>
    </source>
</evidence>
<feature type="binding site" evidence="9">
    <location>
        <position position="351"/>
    </location>
    <ligand>
        <name>Mg(2+)</name>
        <dbReference type="ChEBI" id="CHEBI:18420"/>
        <label>2</label>
    </ligand>
</feature>
<name>A0A8K1XGD2_9VIRU</name>
<dbReference type="PROSITE" id="PS50522">
    <property type="entry name" value="RDRP_PHAGE"/>
    <property type="match status" value="1"/>
</dbReference>
<evidence type="ECO:0000313" key="12">
    <source>
        <dbReference type="Proteomes" id="UP001059780"/>
    </source>
</evidence>
<dbReference type="InterPro" id="IPR005093">
    <property type="entry name" value="RNArep_beta"/>
</dbReference>
<keyword evidence="2 11" id="KW-0696">RNA-directed RNA polymerase</keyword>
<dbReference type="Pfam" id="PF03431">
    <property type="entry name" value="RNA_replicase_B"/>
    <property type="match status" value="1"/>
</dbReference>
<keyword evidence="9" id="KW-0460">Magnesium</keyword>
<accession>A0A8K1XGD2</accession>
<keyword evidence="6" id="KW-0693">Viral RNA replication</keyword>
<reference evidence="11" key="1">
    <citation type="submission" date="2021-05" db="EMBL/GenBank/DDBJ databases">
        <authorList>
            <person name="Feng G."/>
        </authorList>
    </citation>
    <scope>NUCLEOTIDE SEQUENCE</scope>
    <source>
        <strain evidence="11">EHMFS237</strain>
    </source>
</reference>
<evidence type="ECO:0000256" key="4">
    <source>
        <dbReference type="ARBA" id="ARBA00022695"/>
    </source>
</evidence>
<protein>
    <recommendedName>
        <fullName evidence="1">RNA-directed RNA polymerase</fullName>
        <ecNumber evidence="1">2.7.7.48</ecNumber>
    </recommendedName>
    <alternativeName>
        <fullName evidence="7">RNA replicase beta chain</fullName>
    </alternativeName>
</protein>
<keyword evidence="9" id="KW-0479">Metal-binding</keyword>
<evidence type="ECO:0000256" key="6">
    <source>
        <dbReference type="ARBA" id="ARBA00022953"/>
    </source>
</evidence>
<feature type="binding site" evidence="9">
    <location>
        <position position="273"/>
    </location>
    <ligand>
        <name>Mg(2+)</name>
        <dbReference type="ChEBI" id="CHEBI:18420"/>
        <label>2</label>
    </ligand>
</feature>